<reference evidence="3" key="2">
    <citation type="submission" date="2025-08" db="UniProtKB">
        <authorList>
            <consortium name="RefSeq"/>
        </authorList>
    </citation>
    <scope>IDENTIFICATION</scope>
    <source>
        <tissue evidence="3">Leaf</tissue>
    </source>
</reference>
<accession>A0A6P5EG80</accession>
<dbReference type="InterPro" id="IPR029063">
    <property type="entry name" value="SAM-dependent_MTases_sf"/>
</dbReference>
<dbReference type="AlphaFoldDB" id="A0A6P5EG80"/>
<protein>
    <submittedName>
        <fullName evidence="3">Methyltransferase-like protein 7A isoform X1</fullName>
    </submittedName>
</protein>
<dbReference type="InterPro" id="IPR052356">
    <property type="entry name" value="Thiol_S-MT"/>
</dbReference>
<dbReference type="SUPFAM" id="SSF53335">
    <property type="entry name" value="S-adenosyl-L-methionine-dependent methyltransferases"/>
    <property type="match status" value="1"/>
</dbReference>
<reference evidence="2" key="1">
    <citation type="journal article" date="2015" name="Nat. Genet.">
        <title>The pineapple genome and the evolution of CAM photosynthesis.</title>
        <authorList>
            <person name="Ming R."/>
            <person name="VanBuren R."/>
            <person name="Wai C.M."/>
            <person name="Tang H."/>
            <person name="Schatz M.C."/>
            <person name="Bowers J.E."/>
            <person name="Lyons E."/>
            <person name="Wang M.L."/>
            <person name="Chen J."/>
            <person name="Biggers E."/>
            <person name="Zhang J."/>
            <person name="Huang L."/>
            <person name="Zhang L."/>
            <person name="Miao W."/>
            <person name="Zhang J."/>
            <person name="Ye Z."/>
            <person name="Miao C."/>
            <person name="Lin Z."/>
            <person name="Wang H."/>
            <person name="Zhou H."/>
            <person name="Yim W.C."/>
            <person name="Priest H.D."/>
            <person name="Zheng C."/>
            <person name="Woodhouse M."/>
            <person name="Edger P.P."/>
            <person name="Guyot R."/>
            <person name="Guo H.B."/>
            <person name="Guo H."/>
            <person name="Zheng G."/>
            <person name="Singh R."/>
            <person name="Sharma A."/>
            <person name="Min X."/>
            <person name="Zheng Y."/>
            <person name="Lee H."/>
            <person name="Gurtowski J."/>
            <person name="Sedlazeck F.J."/>
            <person name="Harkess A."/>
            <person name="McKain M.R."/>
            <person name="Liao Z."/>
            <person name="Fang J."/>
            <person name="Liu J."/>
            <person name="Zhang X."/>
            <person name="Zhang Q."/>
            <person name="Hu W."/>
            <person name="Qin Y."/>
            <person name="Wang K."/>
            <person name="Chen L.Y."/>
            <person name="Shirley N."/>
            <person name="Lin Y.R."/>
            <person name="Liu L.Y."/>
            <person name="Hernandez A.G."/>
            <person name="Wright C.L."/>
            <person name="Bulone V."/>
            <person name="Tuskan G.A."/>
            <person name="Heath K."/>
            <person name="Zee F."/>
            <person name="Moore P.H."/>
            <person name="Sunkar R."/>
            <person name="Leebens-Mack J.H."/>
            <person name="Mockler T."/>
            <person name="Bennetzen J.L."/>
            <person name="Freeling M."/>
            <person name="Sankoff D."/>
            <person name="Paterson A.H."/>
            <person name="Zhu X."/>
            <person name="Yang X."/>
            <person name="Smith J.A."/>
            <person name="Cushman J.C."/>
            <person name="Paull R.E."/>
            <person name="Yu Q."/>
        </authorList>
    </citation>
    <scope>NUCLEOTIDE SEQUENCE [LARGE SCALE GENOMIC DNA]</scope>
    <source>
        <strain evidence="2">cv. F153</strain>
    </source>
</reference>
<dbReference type="InterPro" id="IPR013216">
    <property type="entry name" value="Methyltransf_11"/>
</dbReference>
<sequence>MQCLSGAAALPPTVNSLLFIRPSPPPPRTLTLAVTLNDGEPSRSEPRVLSCCSCGRRTGLLGAAAAAPLLPITTFAAPVASSSDPTVVMERLRPPRPDWYEEFYAQAMEEGMRSYEAEIAGYKEKLFSYLTDKSKNILELGVGTGPNFKYYATINDLTVIGVDPNKQMEKYARSAAVAARLPETSFSFIRGVAEALPVRENTMDAVIGTLVLCSVKDVDTALREVKRVLKPGGLYVFIEHVAARDGSLLRFVQGTLDPLQQFVADGCHLTRQTGKQISDAGFSSIDLKTAFLSSVSLISPHVYGIACK</sequence>
<dbReference type="GeneID" id="109704259"/>
<dbReference type="PANTHER" id="PTHR45036:SF1">
    <property type="entry name" value="METHYLTRANSFERASE LIKE 7A"/>
    <property type="match status" value="1"/>
</dbReference>
<organism evidence="2 3">
    <name type="scientific">Ananas comosus</name>
    <name type="common">Pineapple</name>
    <name type="synonym">Ananas ananas</name>
    <dbReference type="NCBI Taxonomy" id="4615"/>
    <lineage>
        <taxon>Eukaryota</taxon>
        <taxon>Viridiplantae</taxon>
        <taxon>Streptophyta</taxon>
        <taxon>Embryophyta</taxon>
        <taxon>Tracheophyta</taxon>
        <taxon>Spermatophyta</taxon>
        <taxon>Magnoliopsida</taxon>
        <taxon>Liliopsida</taxon>
        <taxon>Poales</taxon>
        <taxon>Bromeliaceae</taxon>
        <taxon>Bromelioideae</taxon>
        <taxon>Ananas</taxon>
    </lineage>
</organism>
<dbReference type="RefSeq" id="XP_020080608.1">
    <property type="nucleotide sequence ID" value="XM_020225019.1"/>
</dbReference>
<dbReference type="Pfam" id="PF08241">
    <property type="entry name" value="Methyltransf_11"/>
    <property type="match status" value="1"/>
</dbReference>
<gene>
    <name evidence="3" type="primary">LOC109704259</name>
</gene>
<name>A0A6P5EG80_ANACO</name>
<dbReference type="OrthoDB" id="416496at2759"/>
<evidence type="ECO:0000313" key="3">
    <source>
        <dbReference type="RefSeq" id="XP_020080608.1"/>
    </source>
</evidence>
<feature type="domain" description="Methyltransferase type 11" evidence="1">
    <location>
        <begin position="138"/>
        <end position="237"/>
    </location>
</feature>
<keyword evidence="2" id="KW-1185">Reference proteome</keyword>
<dbReference type="CDD" id="cd02440">
    <property type="entry name" value="AdoMet_MTases"/>
    <property type="match status" value="1"/>
</dbReference>
<evidence type="ECO:0000259" key="1">
    <source>
        <dbReference type="Pfam" id="PF08241"/>
    </source>
</evidence>
<dbReference type="PANTHER" id="PTHR45036">
    <property type="entry name" value="METHYLTRANSFERASE LIKE 7B"/>
    <property type="match status" value="1"/>
</dbReference>
<dbReference type="Proteomes" id="UP000515123">
    <property type="component" value="Linkage group 2"/>
</dbReference>
<evidence type="ECO:0000313" key="2">
    <source>
        <dbReference type="Proteomes" id="UP000515123"/>
    </source>
</evidence>
<dbReference type="Gene3D" id="3.40.50.150">
    <property type="entry name" value="Vaccinia Virus protein VP39"/>
    <property type="match status" value="1"/>
</dbReference>
<dbReference type="GO" id="GO:0008757">
    <property type="term" value="F:S-adenosylmethionine-dependent methyltransferase activity"/>
    <property type="evidence" value="ECO:0007669"/>
    <property type="project" value="InterPro"/>
</dbReference>
<proteinExistence type="predicted"/>